<reference evidence="3" key="1">
    <citation type="journal article" date="2020" name="Nature">
        <title>Giant virus diversity and host interactions through global metagenomics.</title>
        <authorList>
            <person name="Schulz F."/>
            <person name="Roux S."/>
            <person name="Paez-Espino D."/>
            <person name="Jungbluth S."/>
            <person name="Walsh D.A."/>
            <person name="Denef V.J."/>
            <person name="McMahon K.D."/>
            <person name="Konstantinidis K.T."/>
            <person name="Eloe-Fadrosh E.A."/>
            <person name="Kyrpides N.C."/>
            <person name="Woyke T."/>
        </authorList>
    </citation>
    <scope>NUCLEOTIDE SEQUENCE</scope>
    <source>
        <strain evidence="3">GVMAG-M-3300023179-111</strain>
    </source>
</reference>
<feature type="coiled-coil region" evidence="1">
    <location>
        <begin position="641"/>
        <end position="671"/>
    </location>
</feature>
<keyword evidence="1" id="KW-0175">Coiled coil</keyword>
<evidence type="ECO:0000256" key="1">
    <source>
        <dbReference type="SAM" id="Coils"/>
    </source>
</evidence>
<accession>A0A6C0E039</accession>
<name>A0A6C0E039_9ZZZZ</name>
<dbReference type="AlphaFoldDB" id="A0A6C0E039"/>
<feature type="region of interest" description="Disordered" evidence="2">
    <location>
        <begin position="57"/>
        <end position="145"/>
    </location>
</feature>
<organism evidence="3">
    <name type="scientific">viral metagenome</name>
    <dbReference type="NCBI Taxonomy" id="1070528"/>
    <lineage>
        <taxon>unclassified sequences</taxon>
        <taxon>metagenomes</taxon>
        <taxon>organismal metagenomes</taxon>
    </lineage>
</organism>
<protein>
    <submittedName>
        <fullName evidence="3">Uncharacterized protein</fullName>
    </submittedName>
</protein>
<dbReference type="EMBL" id="MN739711">
    <property type="protein sequence ID" value="QHT22507.1"/>
    <property type="molecule type" value="Genomic_DNA"/>
</dbReference>
<sequence>MKDITIKLYKLDNKLEFKLEKKVIKMYENDTIISLNNRILSEIQSIKKYVYIERMDIDEEEDEKGDEDDEDDEDEEEDKDDEDEEEDKDNEDDEDNEDNEDDEDNEDNEEDEDNEDNEEDEDNEDNEEDKDDEDNEEDKDDEDYEDDLKKIFNDEKIIYVFDFFNIIKNILENNSYNKTYKTYKFEEIYKIISSKFKKILIKKKLSEVDILKVYITNLNLNDDLNDDFVDFYINNSSNKKYIKKIDKHEITNKITNIKEKVKKEDEILGKFEKILVTEGVKVGNFIHNRHKIFRKLEVKVSLNNSILNILELFNCIILNEYVLYASYGDFFKIYNKLSEKKKIEEWYNEKHKQNKSDLQIVIKCNNEYINIIINNNFEIEYEYENKTNEIDIIKTFGTMFDTDSENLKIKEDSNDIIEIKNKDIFITLKDRKSIGLYGYFDIKFDKKPFNKYVMSDLIMNNNLVSYYLTNDESRKTDKKKYIIQYNDMKNKITFQMSTQDNIIVRMSISSRILRNIERFMNILSKIVMLYMKEYDNINNLYSEYIDIEIEKEKEKEKDDECIKLLTGGNCRKPSIEKSEKEVIDALLSNKQVLINRKNNCKFVCKDNDFIYPGVKDNKPCCYKTKKTPKPGYIIFDSVEEYKNYEYKKEDEDEEEDKKEDKKEIIKKSQQKYIMTSNSILDDNKVGDLPLKIKNYFNNNLENKHEYKRLGMEKSVNSFIQCISKAIGNEYDCNDLRIEFTKNINLCRQECYDKTYLQIKEILEKENEYFNPRKYIRLLEEHFNVNIFIFQRDKLNEENLILPDHEKQYYKFKNDREYIFILEHYGSIREEKEAKHPQCELIVLWNKIDEKYTYKFDVNDDIVQQTLSIYNELNNIIYINSDGFTFENNKTCFNSYEIKYQVFDIYGKTRVIVLKVDDLQICLYFLEPIPPLNVESIMLEEVNEFDLDKESNIDRLIKNLNMKNVKINDDKTEGTIYGFKIYLKLNTESVNLSKNFNSIKRIARYTINYIFWLYSIYIDTNKENSFDDFIKNNIIIDKDFDYSKIEIPKNELSYENTIMRDNKLVIKTEETLERLLYVLKLKKTREYENLLKFKDKKRMDNYYIDTNDFDSNPNNILIKGYDFTMQWIKDAENMDKKLYVLYDVVRPRSSQYFIKFNDKTYYVYNSKYFETCVKVSYLWDSKGYIDKNIEDDIDINKFKIILYSYVNMKDIEKYIINQRGDDNNINIIGYRIEGEKRFISLLS</sequence>
<evidence type="ECO:0000256" key="2">
    <source>
        <dbReference type="SAM" id="MobiDB-lite"/>
    </source>
</evidence>
<proteinExistence type="predicted"/>
<evidence type="ECO:0000313" key="3">
    <source>
        <dbReference type="EMBL" id="QHT22507.1"/>
    </source>
</evidence>